<dbReference type="PIRSF" id="PIRSF000428">
    <property type="entry name" value="P_Ac_trans"/>
    <property type="match status" value="1"/>
</dbReference>
<dbReference type="PANTHER" id="PTHR43356">
    <property type="entry name" value="PHOSPHATE ACETYLTRANSFERASE"/>
    <property type="match status" value="1"/>
</dbReference>
<dbReference type="InterPro" id="IPR012147">
    <property type="entry name" value="P_Ac_Bu_trans"/>
</dbReference>
<dbReference type="EMBL" id="VUNQ01000014">
    <property type="protein sequence ID" value="MSU01455.1"/>
    <property type="molecule type" value="Genomic_DNA"/>
</dbReference>
<evidence type="ECO:0000313" key="5">
    <source>
        <dbReference type="EMBL" id="MSU01455.1"/>
    </source>
</evidence>
<dbReference type="InterPro" id="IPR050500">
    <property type="entry name" value="Phos_Acetyltrans/Butyryltrans"/>
</dbReference>
<evidence type="ECO:0000313" key="6">
    <source>
        <dbReference type="Proteomes" id="UP000469523"/>
    </source>
</evidence>
<sequence length="308" mass="33263">MEGYNLEIKRLEELLKVKTQRTMKLAVVACHDEEVLSAVVEAEKLGIAEPILIGHKEKTNVIAKEKGFDISNYEFIDEEDLGMAAEIGVKMVFGGKANFIMKGLVDTSILLKAVLNKEWGLRTDSLLSHVMTYDIPNYSKLIYLTDGGMNLHPSLEDKVKIIENAAIVTKSLGREEVKVACLAAKEKVDPKMIATVDAGELKNKYMEGEFSKGVIVDGPMALDLAVSKLSAEIKGYESPVAGDADILLVPNIEMGNGIGKSITYFAGGKSAGVVMGAKAPIVLVSRADDHESKLYSIALGSVVAAFKE</sequence>
<reference evidence="5 6" key="1">
    <citation type="submission" date="2019-09" db="EMBL/GenBank/DDBJ databases">
        <title>In-depth cultivation of the pig gut microbiome towards novel bacterial diversity and tailored functional studies.</title>
        <authorList>
            <person name="Wylensek D."/>
            <person name="Hitch T.C.A."/>
            <person name="Clavel T."/>
        </authorList>
    </citation>
    <scope>NUCLEOTIDE SEQUENCE [LARGE SCALE GENOMIC DNA]</scope>
    <source>
        <strain evidence="5 6">WCA3-693-APC-4?</strain>
    </source>
</reference>
<keyword evidence="3" id="KW-0012">Acyltransferase</keyword>
<keyword evidence="2 5" id="KW-0808">Transferase</keyword>
<organism evidence="5 6">
    <name type="scientific">Tissierella pigra</name>
    <dbReference type="NCBI Taxonomy" id="2607614"/>
    <lineage>
        <taxon>Bacteria</taxon>
        <taxon>Bacillati</taxon>
        <taxon>Bacillota</taxon>
        <taxon>Tissierellia</taxon>
        <taxon>Tissierellales</taxon>
        <taxon>Tissierellaceae</taxon>
        <taxon>Tissierella</taxon>
    </lineage>
</organism>
<evidence type="ECO:0000256" key="3">
    <source>
        <dbReference type="ARBA" id="ARBA00023315"/>
    </source>
</evidence>
<evidence type="ECO:0000256" key="1">
    <source>
        <dbReference type="ARBA" id="ARBA00005656"/>
    </source>
</evidence>
<dbReference type="Gene3D" id="3.40.718.10">
    <property type="entry name" value="Isopropylmalate Dehydrogenase"/>
    <property type="match status" value="1"/>
</dbReference>
<comment type="caution">
    <text evidence="5">The sequence shown here is derived from an EMBL/GenBank/DDBJ whole genome shotgun (WGS) entry which is preliminary data.</text>
</comment>
<dbReference type="SUPFAM" id="SSF53659">
    <property type="entry name" value="Isocitrate/Isopropylmalate dehydrogenase-like"/>
    <property type="match status" value="1"/>
</dbReference>
<comment type="similarity">
    <text evidence="1">Belongs to the phosphate acetyltransferase and butyryltransferase family.</text>
</comment>
<dbReference type="InterPro" id="IPR002505">
    <property type="entry name" value="PTA_PTB"/>
</dbReference>
<dbReference type="GO" id="GO:0016746">
    <property type="term" value="F:acyltransferase activity"/>
    <property type="evidence" value="ECO:0007669"/>
    <property type="project" value="UniProtKB-KW"/>
</dbReference>
<dbReference type="AlphaFoldDB" id="A0A6N7XY88"/>
<dbReference type="Pfam" id="PF01515">
    <property type="entry name" value="PTA_PTB"/>
    <property type="match status" value="1"/>
</dbReference>
<protein>
    <submittedName>
        <fullName evidence="5">Bifunctional enoyl-CoA hydratase/phosphate acetyltransferase</fullName>
    </submittedName>
</protein>
<dbReference type="NCBIfam" id="NF006045">
    <property type="entry name" value="PRK08190.1"/>
    <property type="match status" value="1"/>
</dbReference>
<feature type="domain" description="Phosphate acetyl/butaryl transferase" evidence="4">
    <location>
        <begin position="85"/>
        <end position="299"/>
    </location>
</feature>
<evidence type="ECO:0000259" key="4">
    <source>
        <dbReference type="Pfam" id="PF01515"/>
    </source>
</evidence>
<proteinExistence type="inferred from homology"/>
<accession>A0A6N7XY88</accession>
<name>A0A6N7XY88_9FIRM</name>
<keyword evidence="6" id="KW-1185">Reference proteome</keyword>
<dbReference type="PANTHER" id="PTHR43356:SF2">
    <property type="entry name" value="PHOSPHATE ACETYLTRANSFERASE"/>
    <property type="match status" value="1"/>
</dbReference>
<dbReference type="Proteomes" id="UP000469523">
    <property type="component" value="Unassembled WGS sequence"/>
</dbReference>
<evidence type="ECO:0000256" key="2">
    <source>
        <dbReference type="ARBA" id="ARBA00022679"/>
    </source>
</evidence>
<gene>
    <name evidence="5" type="ORF">FYJ83_08250</name>
</gene>